<feature type="transmembrane region" description="Helical" evidence="5">
    <location>
        <begin position="36"/>
        <end position="55"/>
    </location>
</feature>
<feature type="compositionally biased region" description="Low complexity" evidence="4">
    <location>
        <begin position="86"/>
        <end position="111"/>
    </location>
</feature>
<evidence type="ECO:0000256" key="1">
    <source>
        <dbReference type="ARBA" id="ARBA00004496"/>
    </source>
</evidence>
<evidence type="ECO:0000256" key="5">
    <source>
        <dbReference type="SAM" id="Phobius"/>
    </source>
</evidence>
<keyword evidence="5" id="KW-1133">Transmembrane helix</keyword>
<comment type="similarity">
    <text evidence="3">Belongs to the AB hydrolase superfamily. ABHD14 family.</text>
</comment>
<reference evidence="7" key="1">
    <citation type="submission" date="2020-10" db="EMBL/GenBank/DDBJ databases">
        <title>Unveiling of a novel bifunctional photoreceptor, Dualchrome1, isolated from a cosmopolitan green alga.</title>
        <authorList>
            <person name="Suzuki S."/>
            <person name="Kawachi M."/>
        </authorList>
    </citation>
    <scope>NUCLEOTIDE SEQUENCE</scope>
    <source>
        <strain evidence="7">NIES 2893</strain>
    </source>
</reference>
<dbReference type="Pfam" id="PF12697">
    <property type="entry name" value="Abhydrolase_6"/>
    <property type="match status" value="1"/>
</dbReference>
<proteinExistence type="inferred from homology"/>
<sequence length="400" mass="42732">MPEVSSASSASSASLSSSASFNHQSSFPPIMMARQVGTLVLIFSAVLLLTMSIFAPLPPVNLDMDGGELDGGGGFLVSASSLEESSLENLEGESSSSSLSSSSSSLSSSSSGQAAPGVSPITGLRREEENTQEDAFEEARRMHLGAPPPHKHKPRVEGWDVAVPQLKVEESVINVHDLPVQTLRAKPEGSVKACVLFYHGMAFSASTWRDTGTLTFLASLGYDAAAVSLPGHGNTKTNAAFPSDKGPPSSDAAIAFLNNAVRSLKFSSEPVLVVASYSGEWLWPNLLLQSRALGEGGYTNPPIRALVMVAPSYKPSELKRFGVWVKTTPTLVVYGDQDRRYQQGAHKELIEAFGEAFVELYVMQDAHHAAYMDNPSGFNRKLDGFLAKLPAPELDRNGLF</sequence>
<dbReference type="OrthoDB" id="284184at2759"/>
<comment type="caution">
    <text evidence="7">The sequence shown here is derived from an EMBL/GenBank/DDBJ whole genome shotgun (WGS) entry which is preliminary data.</text>
</comment>
<dbReference type="GO" id="GO:0005737">
    <property type="term" value="C:cytoplasm"/>
    <property type="evidence" value="ECO:0007669"/>
    <property type="project" value="UniProtKB-SubCell"/>
</dbReference>
<keyword evidence="5" id="KW-0472">Membrane</keyword>
<gene>
    <name evidence="7" type="ORF">PPROV_000849900</name>
</gene>
<dbReference type="Gene3D" id="3.40.50.1820">
    <property type="entry name" value="alpha/beta hydrolase"/>
    <property type="match status" value="1"/>
</dbReference>
<evidence type="ECO:0000256" key="3">
    <source>
        <dbReference type="ARBA" id="ARBA00037942"/>
    </source>
</evidence>
<dbReference type="InterPro" id="IPR029058">
    <property type="entry name" value="AB_hydrolase_fold"/>
</dbReference>
<dbReference type="AlphaFoldDB" id="A0A830HRJ0"/>
<keyword evidence="8" id="KW-1185">Reference proteome</keyword>
<feature type="region of interest" description="Disordered" evidence="4">
    <location>
        <begin position="86"/>
        <end position="135"/>
    </location>
</feature>
<evidence type="ECO:0000256" key="4">
    <source>
        <dbReference type="SAM" id="MobiDB-lite"/>
    </source>
</evidence>
<dbReference type="EMBL" id="BNJQ01000026">
    <property type="protein sequence ID" value="GHP09764.1"/>
    <property type="molecule type" value="Genomic_DNA"/>
</dbReference>
<dbReference type="PANTHER" id="PTHR46197:SF3">
    <property type="entry name" value="AB HYDROLASE-1 DOMAIN-CONTAINING PROTEIN"/>
    <property type="match status" value="1"/>
</dbReference>
<dbReference type="SUPFAM" id="SSF53474">
    <property type="entry name" value="alpha/beta-Hydrolases"/>
    <property type="match status" value="1"/>
</dbReference>
<dbReference type="InterPro" id="IPR000073">
    <property type="entry name" value="AB_hydrolase_1"/>
</dbReference>
<feature type="domain" description="AB hydrolase-1" evidence="6">
    <location>
        <begin position="195"/>
        <end position="320"/>
    </location>
</feature>
<keyword evidence="2" id="KW-0963">Cytoplasm</keyword>
<evidence type="ECO:0000256" key="2">
    <source>
        <dbReference type="ARBA" id="ARBA00022490"/>
    </source>
</evidence>
<evidence type="ECO:0000313" key="8">
    <source>
        <dbReference type="Proteomes" id="UP000660262"/>
    </source>
</evidence>
<dbReference type="PANTHER" id="PTHR46197">
    <property type="entry name" value="PROTEIN ABHD14B-LIKE"/>
    <property type="match status" value="1"/>
</dbReference>
<name>A0A830HRJ0_9CHLO</name>
<organism evidence="7 8">
    <name type="scientific">Pycnococcus provasolii</name>
    <dbReference type="NCBI Taxonomy" id="41880"/>
    <lineage>
        <taxon>Eukaryota</taxon>
        <taxon>Viridiplantae</taxon>
        <taxon>Chlorophyta</taxon>
        <taxon>Pseudoscourfieldiophyceae</taxon>
        <taxon>Pseudoscourfieldiales</taxon>
        <taxon>Pycnococcaceae</taxon>
        <taxon>Pycnococcus</taxon>
    </lineage>
</organism>
<evidence type="ECO:0000313" key="7">
    <source>
        <dbReference type="EMBL" id="GHP09764.1"/>
    </source>
</evidence>
<evidence type="ECO:0000259" key="6">
    <source>
        <dbReference type="Pfam" id="PF12697"/>
    </source>
</evidence>
<accession>A0A830HRJ0</accession>
<keyword evidence="5" id="KW-0812">Transmembrane</keyword>
<dbReference type="Proteomes" id="UP000660262">
    <property type="component" value="Unassembled WGS sequence"/>
</dbReference>
<protein>
    <submittedName>
        <fullName evidence="7">Abhd14a protein</fullName>
    </submittedName>
</protein>
<comment type="subcellular location">
    <subcellularLocation>
        <location evidence="1">Cytoplasm</location>
    </subcellularLocation>
</comment>